<evidence type="ECO:0000313" key="1">
    <source>
        <dbReference type="EMBL" id="SUC31088.1"/>
    </source>
</evidence>
<dbReference type="Proteomes" id="UP000254208">
    <property type="component" value="Unassembled WGS sequence"/>
</dbReference>
<dbReference type="Pfam" id="PF20051">
    <property type="entry name" value="DUF6453"/>
    <property type="match status" value="1"/>
</dbReference>
<protein>
    <submittedName>
        <fullName evidence="1">Uncharacterized protein</fullName>
    </submittedName>
</protein>
<reference evidence="1 2" key="1">
    <citation type="submission" date="2018-06" db="EMBL/GenBank/DDBJ databases">
        <authorList>
            <consortium name="Pathogen Informatics"/>
            <person name="Doyle S."/>
        </authorList>
    </citation>
    <scope>NUCLEOTIDE SEQUENCE [LARGE SCALE GENOMIC DNA]</scope>
    <source>
        <strain evidence="1 2">NCTC11801</strain>
    </source>
</reference>
<gene>
    <name evidence="1" type="ORF">NCTC11801_02035</name>
</gene>
<dbReference type="EMBL" id="UGTZ01000001">
    <property type="protein sequence ID" value="SUC31088.1"/>
    <property type="molecule type" value="Genomic_DNA"/>
</dbReference>
<dbReference type="GeneID" id="93672956"/>
<name>A0A379FQX6_PRORE</name>
<sequence length="336" mass="38514">MSDLGLFINPKDGGKPIELTKDNYPLTFITKITTHPRYPQKDNRNKSVNVPGLSRYNVVIIPSALCHFLAYGSVQMVRVGSYWTSGDTFHCYYDEFGGPDGWLPGSDGESHFFLYGTLKDNPPDTYGLFLNAGASAAIDNFRSITQENEVAYCVYRKKIYIDVNNNRGYWSLPNDIPNRSSALVFLRPESTSQVLRYDRPNNRIISWGAGWVYVVVFSYGLNLQPTDGLTIWNKQGKVVFNSDYIPFFNNGHTIKMSGNVATSSFEKPMFSMDMPNTWLENERVNVNCYLSGFRVENNKLIANRMWTIDFYPSYANYMYNQVVYSSSYCIDFNDYF</sequence>
<dbReference type="RefSeq" id="WP_115167111.1">
    <property type="nucleotide sequence ID" value="NZ_CP077317.1"/>
</dbReference>
<proteinExistence type="predicted"/>
<accession>A0A379FQX6</accession>
<organism evidence="1 2">
    <name type="scientific">Providencia rettgeri</name>
    <dbReference type="NCBI Taxonomy" id="587"/>
    <lineage>
        <taxon>Bacteria</taxon>
        <taxon>Pseudomonadati</taxon>
        <taxon>Pseudomonadota</taxon>
        <taxon>Gammaproteobacteria</taxon>
        <taxon>Enterobacterales</taxon>
        <taxon>Morganellaceae</taxon>
        <taxon>Providencia</taxon>
    </lineage>
</organism>
<evidence type="ECO:0000313" key="2">
    <source>
        <dbReference type="Proteomes" id="UP000254208"/>
    </source>
</evidence>
<dbReference type="AlphaFoldDB" id="A0A379FQX6"/>
<dbReference type="InterPro" id="IPR045604">
    <property type="entry name" value="DUF6453"/>
</dbReference>